<evidence type="ECO:0000313" key="2">
    <source>
        <dbReference type="EMBL" id="WIA14425.1"/>
    </source>
</evidence>
<gene>
    <name evidence="2" type="ORF">OEZ85_002951</name>
</gene>
<name>A0ABY8TZ87_TETOB</name>
<sequence length="87" mass="9840">MSQVNYQQEMMLWSDQLDSQLTLQPIARYHDLNEVDRPMLRSPGHAAAGHGTKRKEGTSRAQGTSWPSGTSWPTWTSWPLSNPHHLG</sequence>
<protein>
    <submittedName>
        <fullName evidence="2">Uncharacterized protein</fullName>
    </submittedName>
</protein>
<dbReference type="EMBL" id="CP126212">
    <property type="protein sequence ID" value="WIA14425.1"/>
    <property type="molecule type" value="Genomic_DNA"/>
</dbReference>
<evidence type="ECO:0000313" key="3">
    <source>
        <dbReference type="Proteomes" id="UP001244341"/>
    </source>
</evidence>
<reference evidence="2 3" key="1">
    <citation type="submission" date="2023-05" db="EMBL/GenBank/DDBJ databases">
        <title>A 100% complete, gapless, phased diploid assembly of the Scenedesmus obliquus UTEX 3031 genome.</title>
        <authorList>
            <person name="Biondi T.C."/>
            <person name="Hanschen E.R."/>
            <person name="Kwon T."/>
            <person name="Eng W."/>
            <person name="Kruse C.P.S."/>
            <person name="Koehler S.I."/>
            <person name="Kunde Y."/>
            <person name="Gleasner C.D."/>
            <person name="You Mak K.T."/>
            <person name="Polle J."/>
            <person name="Hovde B.T."/>
            <person name="Starkenburg S.R."/>
        </authorList>
    </citation>
    <scope>NUCLEOTIDE SEQUENCE [LARGE SCALE GENOMIC DNA]</scope>
    <source>
        <strain evidence="2 3">DOE0152z</strain>
    </source>
</reference>
<feature type="compositionally biased region" description="Polar residues" evidence="1">
    <location>
        <begin position="59"/>
        <end position="80"/>
    </location>
</feature>
<accession>A0ABY8TZ87</accession>
<organism evidence="2 3">
    <name type="scientific">Tetradesmus obliquus</name>
    <name type="common">Green alga</name>
    <name type="synonym">Acutodesmus obliquus</name>
    <dbReference type="NCBI Taxonomy" id="3088"/>
    <lineage>
        <taxon>Eukaryota</taxon>
        <taxon>Viridiplantae</taxon>
        <taxon>Chlorophyta</taxon>
        <taxon>core chlorophytes</taxon>
        <taxon>Chlorophyceae</taxon>
        <taxon>CS clade</taxon>
        <taxon>Sphaeropleales</taxon>
        <taxon>Scenedesmaceae</taxon>
        <taxon>Tetradesmus</taxon>
    </lineage>
</organism>
<keyword evidence="3" id="KW-1185">Reference proteome</keyword>
<proteinExistence type="predicted"/>
<feature type="region of interest" description="Disordered" evidence="1">
    <location>
        <begin position="37"/>
        <end position="87"/>
    </location>
</feature>
<dbReference type="Proteomes" id="UP001244341">
    <property type="component" value="Chromosome 5b"/>
</dbReference>
<evidence type="ECO:0000256" key="1">
    <source>
        <dbReference type="SAM" id="MobiDB-lite"/>
    </source>
</evidence>